<dbReference type="PROSITE" id="PS50931">
    <property type="entry name" value="HTH_LYSR"/>
    <property type="match status" value="1"/>
</dbReference>
<comment type="caution">
    <text evidence="6">The sequence shown here is derived from an EMBL/GenBank/DDBJ whole genome shotgun (WGS) entry which is preliminary data.</text>
</comment>
<evidence type="ECO:0000256" key="1">
    <source>
        <dbReference type="ARBA" id="ARBA00009437"/>
    </source>
</evidence>
<dbReference type="InterPro" id="IPR005119">
    <property type="entry name" value="LysR_subst-bd"/>
</dbReference>
<dbReference type="EMBL" id="JBHSUS010000001">
    <property type="protein sequence ID" value="MFC6441622.1"/>
    <property type="molecule type" value="Genomic_DNA"/>
</dbReference>
<dbReference type="InterPro" id="IPR000847">
    <property type="entry name" value="LysR_HTH_N"/>
</dbReference>
<evidence type="ECO:0000256" key="2">
    <source>
        <dbReference type="ARBA" id="ARBA00023015"/>
    </source>
</evidence>
<dbReference type="InterPro" id="IPR036390">
    <property type="entry name" value="WH_DNA-bd_sf"/>
</dbReference>
<comment type="similarity">
    <text evidence="1">Belongs to the LysR transcriptional regulatory family.</text>
</comment>
<name>A0ABW1XNK0_9ALTE</name>
<dbReference type="PRINTS" id="PR00039">
    <property type="entry name" value="HTHLYSR"/>
</dbReference>
<dbReference type="RefSeq" id="WP_131257636.1">
    <property type="nucleotide sequence ID" value="NZ_JBHSUS010000001.1"/>
</dbReference>
<evidence type="ECO:0000313" key="6">
    <source>
        <dbReference type="EMBL" id="MFC6441622.1"/>
    </source>
</evidence>
<sequence>MDSRNLQLFTQLATSLHFAKTAEAMHVTPSTLSRAIQRLEQDCGVSLFSRDNRNVRLTFEGEQLLTFARQYLQDWATLKAGFRDSQQKLHGHVHLFCSVTASFSHAPAILSALAQQFPQVDVKLTTGEPGQAVANVLHGNADLALAVVDEQFPAELDYRHLDTLPLGLIVPASMKVTQAEQLDWQQVSVIMAESGPSVPLANQWFRQHGIRPRIYAKVNGHEAIVSMVALGCGVGIVPKVVVEQSVAASRISYLPLSGIEPFKLGLCYMRERARDPVIAAIVSATL</sequence>
<dbReference type="Gene3D" id="3.40.190.10">
    <property type="entry name" value="Periplasmic binding protein-like II"/>
    <property type="match status" value="2"/>
</dbReference>
<gene>
    <name evidence="6" type="primary">ilvY</name>
    <name evidence="6" type="ORF">ACFP85_15825</name>
</gene>
<dbReference type="Proteomes" id="UP001596364">
    <property type="component" value="Unassembled WGS sequence"/>
</dbReference>
<evidence type="ECO:0000256" key="3">
    <source>
        <dbReference type="ARBA" id="ARBA00023125"/>
    </source>
</evidence>
<reference evidence="7" key="1">
    <citation type="journal article" date="2019" name="Int. J. Syst. Evol. Microbiol.">
        <title>The Global Catalogue of Microorganisms (GCM) 10K type strain sequencing project: providing services to taxonomists for standard genome sequencing and annotation.</title>
        <authorList>
            <consortium name="The Broad Institute Genomics Platform"/>
            <consortium name="The Broad Institute Genome Sequencing Center for Infectious Disease"/>
            <person name="Wu L."/>
            <person name="Ma J."/>
        </authorList>
    </citation>
    <scope>NUCLEOTIDE SEQUENCE [LARGE SCALE GENOMIC DNA]</scope>
    <source>
        <strain evidence="7">CGMCC 1.16031</strain>
    </source>
</reference>
<dbReference type="PANTHER" id="PTHR30126">
    <property type="entry name" value="HTH-TYPE TRANSCRIPTIONAL REGULATOR"/>
    <property type="match status" value="1"/>
</dbReference>
<keyword evidence="3" id="KW-0238">DNA-binding</keyword>
<dbReference type="PANTHER" id="PTHR30126:SF81">
    <property type="entry name" value="HTH-TYPE TRANSCRIPTIONAL REGULATOR ILVY"/>
    <property type="match status" value="1"/>
</dbReference>
<feature type="domain" description="HTH lysR-type" evidence="5">
    <location>
        <begin position="1"/>
        <end position="58"/>
    </location>
</feature>
<dbReference type="InterPro" id="IPR036388">
    <property type="entry name" value="WH-like_DNA-bd_sf"/>
</dbReference>
<organism evidence="6 7">
    <name type="scientific">Pseudobowmanella zhangzhouensis</name>
    <dbReference type="NCBI Taxonomy" id="1537679"/>
    <lineage>
        <taxon>Bacteria</taxon>
        <taxon>Pseudomonadati</taxon>
        <taxon>Pseudomonadota</taxon>
        <taxon>Gammaproteobacteria</taxon>
        <taxon>Alteromonadales</taxon>
        <taxon>Alteromonadaceae</taxon>
    </lineage>
</organism>
<evidence type="ECO:0000259" key="5">
    <source>
        <dbReference type="PROSITE" id="PS50931"/>
    </source>
</evidence>
<protein>
    <submittedName>
        <fullName evidence="6">HTH-type transcriptional activator IlvY</fullName>
    </submittedName>
</protein>
<dbReference type="Pfam" id="PF00126">
    <property type="entry name" value="HTH_1"/>
    <property type="match status" value="1"/>
</dbReference>
<keyword evidence="4" id="KW-0804">Transcription</keyword>
<evidence type="ECO:0000313" key="7">
    <source>
        <dbReference type="Proteomes" id="UP001596364"/>
    </source>
</evidence>
<accession>A0ABW1XNK0</accession>
<proteinExistence type="inferred from homology"/>
<keyword evidence="2" id="KW-0805">Transcription regulation</keyword>
<dbReference type="SUPFAM" id="SSF53850">
    <property type="entry name" value="Periplasmic binding protein-like II"/>
    <property type="match status" value="1"/>
</dbReference>
<dbReference type="Gene3D" id="1.10.10.10">
    <property type="entry name" value="Winged helix-like DNA-binding domain superfamily/Winged helix DNA-binding domain"/>
    <property type="match status" value="1"/>
</dbReference>
<dbReference type="NCBIfam" id="NF008722">
    <property type="entry name" value="PRK11716.1"/>
    <property type="match status" value="1"/>
</dbReference>
<dbReference type="SUPFAM" id="SSF46785">
    <property type="entry name" value="Winged helix' DNA-binding domain"/>
    <property type="match status" value="1"/>
</dbReference>
<evidence type="ECO:0000256" key="4">
    <source>
        <dbReference type="ARBA" id="ARBA00023163"/>
    </source>
</evidence>
<keyword evidence="7" id="KW-1185">Reference proteome</keyword>
<dbReference type="Pfam" id="PF03466">
    <property type="entry name" value="LysR_substrate"/>
    <property type="match status" value="1"/>
</dbReference>